<sequence length="636" mass="69364">MEQLFVLGEDGTSRKPLFISHGDDGVPGGTGTVFRLADDPASVVKIYFDHCRDRFESKVRTMVKVKYNRPHAEFFDFAWPEALIVASSGAFRGFKMPLFANGWVLLVDLLQADTTEREYGIGDAARLKIARNLAMAVRDLHLLQARVVDLKPINIFVNINSLSISIIDCDGMSVIDIGIQDSPRFAAEHCTLDWMAPEYLEISPHDGQVVGRPVTNEEAQDQFALAKIIFTLLNRGVQPYQGRPAFEVVGSDTTAGKIALNLYPYGAGKNRIIPHKNCLYPFWPEALRLLFDRAFSVGRVRPSPEEWRACLTGLSASVKACRNNPTYHVEYPSCGCPVCTRDKNTRPPSIVAKPPGYRTQFRFSPFSSAQPNPVQPTSPPSPPLFQPAPPTLSPVNQGGSTDSLASSRRNLIGVSIVGAIVLTALITDLGPPLSSTRSSVVVDRPPLSTPLPSSPCLQEAYYNDAVRSGIDGLRRFVRACRSVGGYYLQQAERSLGIPLYSEALRCMGSSCDFNRCLAIYTDYLPAGGMLSDLQRRQQDVTARCWPSPPPRSDKHFCPNPTARVGWWCSSTQRCGTAGGCIGQNRSDARSLGTGGPHVPGPMPNSPKIPGSIPNNSSLWDHNGSLASFQADGASPL</sequence>
<comment type="caution">
    <text evidence="3">The sequence shown here is derived from an EMBL/GenBank/DDBJ whole genome shotgun (WGS) entry which is preliminary data.</text>
</comment>
<feature type="compositionally biased region" description="Pro residues" evidence="1">
    <location>
        <begin position="373"/>
        <end position="392"/>
    </location>
</feature>
<name>A0ABV4GIE7_9BRAD</name>
<feature type="domain" description="Protein kinase" evidence="2">
    <location>
        <begin position="19"/>
        <end position="314"/>
    </location>
</feature>
<evidence type="ECO:0000313" key="3">
    <source>
        <dbReference type="EMBL" id="MEY9470840.1"/>
    </source>
</evidence>
<dbReference type="SUPFAM" id="SSF56112">
    <property type="entry name" value="Protein kinase-like (PK-like)"/>
    <property type="match status" value="1"/>
</dbReference>
<feature type="region of interest" description="Disordered" evidence="1">
    <location>
        <begin position="587"/>
        <end position="636"/>
    </location>
</feature>
<reference evidence="3 4" key="1">
    <citation type="submission" date="2024-07" db="EMBL/GenBank/DDBJ databases">
        <title>Genomic Encyclopedia of Type Strains, Phase V (KMG-V): Genome sequencing to study the core and pangenomes of soil and plant-associated prokaryotes.</title>
        <authorList>
            <person name="Whitman W."/>
        </authorList>
    </citation>
    <scope>NUCLEOTIDE SEQUENCE [LARGE SCALE GENOMIC DNA]</scope>
    <source>
        <strain evidence="3 4">USDA 222</strain>
    </source>
</reference>
<feature type="compositionally biased region" description="Polar residues" evidence="1">
    <location>
        <begin position="612"/>
        <end position="627"/>
    </location>
</feature>
<dbReference type="Gene3D" id="1.10.510.10">
    <property type="entry name" value="Transferase(Phosphotransferase) domain 1"/>
    <property type="match status" value="1"/>
</dbReference>
<dbReference type="EMBL" id="JBGBZN010000002">
    <property type="protein sequence ID" value="MEY9470840.1"/>
    <property type="molecule type" value="Genomic_DNA"/>
</dbReference>
<evidence type="ECO:0000259" key="2">
    <source>
        <dbReference type="PROSITE" id="PS50011"/>
    </source>
</evidence>
<dbReference type="PROSITE" id="PS50011">
    <property type="entry name" value="PROTEIN_KINASE_DOM"/>
    <property type="match status" value="1"/>
</dbReference>
<proteinExistence type="predicted"/>
<organism evidence="3 4">
    <name type="scientific">Bradyrhizobium yuanmingense</name>
    <dbReference type="NCBI Taxonomy" id="108015"/>
    <lineage>
        <taxon>Bacteria</taxon>
        <taxon>Pseudomonadati</taxon>
        <taxon>Pseudomonadota</taxon>
        <taxon>Alphaproteobacteria</taxon>
        <taxon>Hyphomicrobiales</taxon>
        <taxon>Nitrobacteraceae</taxon>
        <taxon>Bradyrhizobium</taxon>
    </lineage>
</organism>
<accession>A0ABV4GIE7</accession>
<feature type="region of interest" description="Disordered" evidence="1">
    <location>
        <begin position="362"/>
        <end position="404"/>
    </location>
</feature>
<gene>
    <name evidence="3" type="ORF">ABH992_003239</name>
</gene>
<dbReference type="Proteomes" id="UP001565474">
    <property type="component" value="Unassembled WGS sequence"/>
</dbReference>
<feature type="compositionally biased region" description="Polar residues" evidence="1">
    <location>
        <begin position="395"/>
        <end position="404"/>
    </location>
</feature>
<protein>
    <recommendedName>
        <fullName evidence="2">Protein kinase domain-containing protein</fullName>
    </recommendedName>
</protein>
<keyword evidence="4" id="KW-1185">Reference proteome</keyword>
<evidence type="ECO:0000256" key="1">
    <source>
        <dbReference type="SAM" id="MobiDB-lite"/>
    </source>
</evidence>
<evidence type="ECO:0000313" key="4">
    <source>
        <dbReference type="Proteomes" id="UP001565474"/>
    </source>
</evidence>
<dbReference type="InterPro" id="IPR011009">
    <property type="entry name" value="Kinase-like_dom_sf"/>
</dbReference>
<dbReference type="InterPro" id="IPR000719">
    <property type="entry name" value="Prot_kinase_dom"/>
</dbReference>